<accession>A0A2N3HXK4</accession>
<dbReference type="AlphaFoldDB" id="A0A2N3HXK4"/>
<keyword evidence="1" id="KW-0732">Signal</keyword>
<dbReference type="Gene3D" id="2.60.120.200">
    <property type="match status" value="1"/>
</dbReference>
<evidence type="ECO:0000313" key="4">
    <source>
        <dbReference type="Proteomes" id="UP000233535"/>
    </source>
</evidence>
<name>A0A2N3HXK4_9BACT</name>
<dbReference type="InterPro" id="IPR013728">
    <property type="entry name" value="BT_3987-like_N"/>
</dbReference>
<comment type="caution">
    <text evidence="3">The sequence shown here is derived from an EMBL/GenBank/DDBJ whole genome shotgun (WGS) entry which is preliminary data.</text>
</comment>
<dbReference type="SUPFAM" id="SSF49899">
    <property type="entry name" value="Concanavalin A-like lectins/glucanases"/>
    <property type="match status" value="1"/>
</dbReference>
<organism evidence="3 4">
    <name type="scientific">Labilibaculum filiforme</name>
    <dbReference type="NCBI Taxonomy" id="1940526"/>
    <lineage>
        <taxon>Bacteria</taxon>
        <taxon>Pseudomonadati</taxon>
        <taxon>Bacteroidota</taxon>
        <taxon>Bacteroidia</taxon>
        <taxon>Marinilabiliales</taxon>
        <taxon>Marinifilaceae</taxon>
        <taxon>Labilibaculum</taxon>
    </lineage>
</organism>
<feature type="domain" description="BT-3987-like N-terminal" evidence="2">
    <location>
        <begin position="26"/>
        <end position="142"/>
    </location>
</feature>
<evidence type="ECO:0000313" key="3">
    <source>
        <dbReference type="EMBL" id="PKQ62771.1"/>
    </source>
</evidence>
<keyword evidence="4" id="KW-1185">Reference proteome</keyword>
<dbReference type="Pfam" id="PF08522">
    <property type="entry name" value="BT_3987-like_N"/>
    <property type="match status" value="1"/>
</dbReference>
<dbReference type="GO" id="GO:0004553">
    <property type="term" value="F:hydrolase activity, hydrolyzing O-glycosyl compounds"/>
    <property type="evidence" value="ECO:0007669"/>
    <property type="project" value="UniProtKB-ARBA"/>
</dbReference>
<dbReference type="EMBL" id="MVDD01000007">
    <property type="protein sequence ID" value="PKQ62771.1"/>
    <property type="molecule type" value="Genomic_DNA"/>
</dbReference>
<dbReference type="Pfam" id="PF13385">
    <property type="entry name" value="Laminin_G_3"/>
    <property type="match status" value="1"/>
</dbReference>
<reference evidence="3 4" key="1">
    <citation type="journal article" date="2017" name="Front. Microbiol.">
        <title>Labilibaculum manganireducens gen. nov., sp. nov. and Labilibaculum filiforme sp. nov., Novel Bacteroidetes Isolated from Subsurface Sediments of the Baltic Sea.</title>
        <authorList>
            <person name="Vandieken V."/>
            <person name="Marshall I.P."/>
            <person name="Niemann H."/>
            <person name="Engelen B."/>
            <person name="Cypionka H."/>
        </authorList>
    </citation>
    <scope>NUCLEOTIDE SEQUENCE [LARGE SCALE GENOMIC DNA]</scope>
    <source>
        <strain evidence="3 4">59.16B</strain>
    </source>
</reference>
<evidence type="ECO:0000259" key="2">
    <source>
        <dbReference type="Pfam" id="PF08522"/>
    </source>
</evidence>
<proteinExistence type="predicted"/>
<dbReference type="PANTHER" id="PTHR47635:SF2">
    <property type="entry name" value="LAMG-LIKE JELLYROLL FOLD DOMAIN-CONTAINING PROTEIN"/>
    <property type="match status" value="1"/>
</dbReference>
<dbReference type="PANTHER" id="PTHR47635">
    <property type="entry name" value="CUB DOMAIN-CONTAINING PROTEIN"/>
    <property type="match status" value="1"/>
</dbReference>
<dbReference type="RefSeq" id="WP_101261538.1">
    <property type="nucleotide sequence ID" value="NZ_MVDD01000007.1"/>
</dbReference>
<sequence>MKHYILYTALFLMLFSFGCDGSDDDFDNKVYVSSSSKTSELLVKAGVNDIEKNIQAAIAKPSIEDIVVNYSIDPALVATYNQAYYDNAVMLPAENYSLPENTVTITAGNVLSKELKILFMDLSLLDREIVYVLPVTMDSNDIDVLKSAKTLYYVIKGAALINVVADIEENYLTINWTNPDVCNNLSQLTMEALVRISNFDRMISTLMGIEGQFLIRLGDAGFPSNQIQVATSNGNFPDGDTNKGLPTNEWVHIALTYDSATGEMIVYVNGSKQSETTKSLGDVNLGKGGTSGFCIGRSWADERYLAGEISECRIWNVVRSKEEIAANPYYVNPASEGLVAYWKFDDESALSIEDHTGNGNNAVANSTLRWTPVTLPEPGE</sequence>
<feature type="chain" id="PRO_5014762153" description="BT-3987-like N-terminal domain-containing protein" evidence="1">
    <location>
        <begin position="22"/>
        <end position="380"/>
    </location>
</feature>
<dbReference type="GO" id="GO:0005975">
    <property type="term" value="P:carbohydrate metabolic process"/>
    <property type="evidence" value="ECO:0007669"/>
    <property type="project" value="UniProtKB-ARBA"/>
</dbReference>
<evidence type="ECO:0000256" key="1">
    <source>
        <dbReference type="SAM" id="SignalP"/>
    </source>
</evidence>
<dbReference type="Proteomes" id="UP000233535">
    <property type="component" value="Unassembled WGS sequence"/>
</dbReference>
<gene>
    <name evidence="3" type="ORF">BZG02_11245</name>
</gene>
<dbReference type="OrthoDB" id="1037816at2"/>
<feature type="signal peptide" evidence="1">
    <location>
        <begin position="1"/>
        <end position="21"/>
    </location>
</feature>
<dbReference type="Gene3D" id="2.60.40.1740">
    <property type="entry name" value="hypothetical protein (bacova_03559)"/>
    <property type="match status" value="1"/>
</dbReference>
<protein>
    <recommendedName>
        <fullName evidence="2">BT-3987-like N-terminal domain-containing protein</fullName>
    </recommendedName>
</protein>
<dbReference type="InterPro" id="IPR013320">
    <property type="entry name" value="ConA-like_dom_sf"/>
</dbReference>
<dbReference type="PROSITE" id="PS51257">
    <property type="entry name" value="PROKAR_LIPOPROTEIN"/>
    <property type="match status" value="1"/>
</dbReference>